<reference evidence="13" key="1">
    <citation type="submission" date="2015-07" db="EMBL/GenBank/DDBJ databases">
        <title>Annotation of Plasmodium falciparum IGH-CR14.</title>
        <authorList>
            <consortium name="The Broad Institute Genome Sequencing Platform"/>
            <person name="Volkman S.K."/>
            <person name="Neafsey D.E."/>
            <person name="Dash A.P."/>
            <person name="Chitnis C.E."/>
            <person name="Hartl D.L."/>
            <person name="Young S.K."/>
            <person name="Zeng Q."/>
            <person name="Koehrsen M."/>
            <person name="Alvarado L."/>
            <person name="Berlin A."/>
            <person name="Borenstein D."/>
            <person name="Chapman S.B."/>
            <person name="Chen Z."/>
            <person name="Engels R."/>
            <person name="Freedman E."/>
            <person name="Gellesch M."/>
            <person name="Goldberg J."/>
            <person name="Griggs A."/>
            <person name="Gujja S."/>
            <person name="Heilman E.R."/>
            <person name="Heiman D.I."/>
            <person name="Howarth C."/>
            <person name="Jen D."/>
            <person name="Larson L."/>
            <person name="Mehta T."/>
            <person name="Neiman D."/>
            <person name="Park D."/>
            <person name="Pearson M."/>
            <person name="Roberts A."/>
            <person name="Saif S."/>
            <person name="Shea T."/>
            <person name="Shenoy N."/>
            <person name="Sisk P."/>
            <person name="Stolte C."/>
            <person name="Sykes S."/>
            <person name="Walk T."/>
            <person name="White J."/>
            <person name="Yandava C."/>
            <person name="Haas B."/>
            <person name="Henn M.R."/>
            <person name="Nusbaum C."/>
            <person name="Birren B."/>
        </authorList>
    </citation>
    <scope>NUCLEOTIDE SEQUENCE [LARGE SCALE GENOMIC DNA]</scope>
    <source>
        <strain evidence="13">IGH-CR14</strain>
    </source>
</reference>
<dbReference type="InterPro" id="IPR005144">
    <property type="entry name" value="ATP-cone_dom"/>
</dbReference>
<dbReference type="GO" id="GO:0005524">
    <property type="term" value="F:ATP binding"/>
    <property type="evidence" value="ECO:0007669"/>
    <property type="project" value="UniProtKB-UniRule"/>
</dbReference>
<proteinExistence type="inferred from homology"/>
<dbReference type="UniPathway" id="UPA00326"/>
<dbReference type="GO" id="GO:0005971">
    <property type="term" value="C:ribonucleoside-diphosphate reductase complex"/>
    <property type="evidence" value="ECO:0007669"/>
    <property type="project" value="TreeGrafter"/>
</dbReference>
<evidence type="ECO:0000256" key="7">
    <source>
        <dbReference type="ARBA" id="ARBA00023116"/>
    </source>
</evidence>
<evidence type="ECO:0000256" key="5">
    <source>
        <dbReference type="ARBA" id="ARBA00022840"/>
    </source>
</evidence>
<dbReference type="Pfam" id="PF03477">
    <property type="entry name" value="ATP-cone"/>
    <property type="match status" value="1"/>
</dbReference>
<keyword evidence="3" id="KW-0021">Allosteric enzyme</keyword>
<evidence type="ECO:0000256" key="6">
    <source>
        <dbReference type="ARBA" id="ARBA00023002"/>
    </source>
</evidence>
<evidence type="ECO:0000256" key="10">
    <source>
        <dbReference type="SAM" id="MobiDB-lite"/>
    </source>
</evidence>
<dbReference type="GO" id="GO:0009263">
    <property type="term" value="P:deoxyribonucleotide biosynthetic process"/>
    <property type="evidence" value="ECO:0007669"/>
    <property type="project" value="UniProtKB-KW"/>
</dbReference>
<evidence type="ECO:0000313" key="12">
    <source>
        <dbReference type="EMBL" id="KNG78594.1"/>
    </source>
</evidence>
<comment type="similarity">
    <text evidence="1 9">Belongs to the ribonucleoside diphosphate reductase large chain family.</text>
</comment>
<dbReference type="Gene3D" id="3.20.70.20">
    <property type="match status" value="2"/>
</dbReference>
<dbReference type="EMBL" id="GG665628">
    <property type="protein sequence ID" value="KNG78594.1"/>
    <property type="molecule type" value="Genomic_DNA"/>
</dbReference>
<accession>A0A0L1IG46</accession>
<dbReference type="SUPFAM" id="SSF48168">
    <property type="entry name" value="R1 subunit of ribonucleotide reductase, N-terminal domain"/>
    <property type="match status" value="1"/>
</dbReference>
<dbReference type="FunFam" id="3.20.70.20:FF:000041">
    <property type="entry name" value="Ribonucleotide reductase catalytic subunit M1"/>
    <property type="match status" value="1"/>
</dbReference>
<keyword evidence="7 9" id="KW-0215">Deoxyribonucleotide synthesis</keyword>
<sequence>MGDNVKRLPLPSENGEIKKSTSGRLSDDGIKRTPSGKPIQTMYVLNRKGEEEDISFDQILKRIQRLSYGLHELVDPARVTQGVINGMYSGIKTCELDELAAQTCAYMATTHPDFSILAARITTDNLHKNTSDDVAEVAEALYTYKDVRGRPASLISKEVYDFILLHKDRLNKEIDYTRDFNYDYFGFKTLERSYLLRINNKIIERPQHLLMRVSIGIHIDDIDKALETYHLMSQKYFTHATPTLFNSGTPRPQMSSCFLLSMKADSIEGIFETLKQCALISKTAGGIGVAVQDIRGQNSYIRGTNGISNGLVPMLRVFNDTARYVDQGGGKRKGSFAVYIEPWHSDIFEFLDLRKNHGKEELRARDLFYAVWVPDLFMKRVKENKNWTLMCPNECPGLSETWGEEFEKLYTKYEEENMGKKTVLAQDLWFAILQSQIETGVPYMLYKDSCNAKSNQKNLGTIKCSNLCCEIIEYTSPDEVAVCNLASIALCKFVDLEKKEFNFKKLYEITKIITRNLDKIIERNYYPVKEAKTSNTRHRPIGIGVQGLADTFMLLRYPYESDAAKELNKRIFETMYYAALEMSVELASIHGPYESYQGSPASQDLFDRGLWDEDMKQQLIAHNGSIQYISEIPDDLKELYKTVWEIKQKNIIDMAADRGIFIDQSQSLNIYIQKPTFAKLSSMHFYGWEKGLKTGAYYLRTQAATDAIKFTVDTHVAKNAVKLKNADGVQITREVSRETISTESTVTQNVCPLRRNNDEQCLMCSG</sequence>
<feature type="region of interest" description="Disordered" evidence="10">
    <location>
        <begin position="1"/>
        <end position="37"/>
    </location>
</feature>
<dbReference type="AlphaFoldDB" id="A0A0L1IG46"/>
<dbReference type="InterPro" id="IPR000788">
    <property type="entry name" value="RNR_lg_C"/>
</dbReference>
<protein>
    <recommendedName>
        <fullName evidence="2 9">Ribonucleoside-diphosphate reductase</fullName>
        <ecNumber evidence="2 9">1.17.4.1</ecNumber>
    </recommendedName>
</protein>
<dbReference type="Proteomes" id="UP000054562">
    <property type="component" value="Unassembled WGS sequence"/>
</dbReference>
<dbReference type="Pfam" id="PF00317">
    <property type="entry name" value="Ribonuc_red_lgN"/>
    <property type="match status" value="1"/>
</dbReference>
<dbReference type="GO" id="GO:0004748">
    <property type="term" value="F:ribonucleoside-diphosphate reductase activity, thioredoxin disulfide as acceptor"/>
    <property type="evidence" value="ECO:0007669"/>
    <property type="project" value="UniProtKB-EC"/>
</dbReference>
<evidence type="ECO:0000256" key="8">
    <source>
        <dbReference type="PROSITE-ProRule" id="PRU00492"/>
    </source>
</evidence>
<dbReference type="PROSITE" id="PS51161">
    <property type="entry name" value="ATP_CONE"/>
    <property type="match status" value="1"/>
</dbReference>
<comment type="catalytic activity">
    <reaction evidence="9">
        <text>a 2'-deoxyribonucleoside 5'-diphosphate + [thioredoxin]-disulfide + H2O = a ribonucleoside 5'-diphosphate + [thioredoxin]-dithiol</text>
        <dbReference type="Rhea" id="RHEA:23252"/>
        <dbReference type="Rhea" id="RHEA-COMP:10698"/>
        <dbReference type="Rhea" id="RHEA-COMP:10700"/>
        <dbReference type="ChEBI" id="CHEBI:15377"/>
        <dbReference type="ChEBI" id="CHEBI:29950"/>
        <dbReference type="ChEBI" id="CHEBI:50058"/>
        <dbReference type="ChEBI" id="CHEBI:57930"/>
        <dbReference type="ChEBI" id="CHEBI:73316"/>
        <dbReference type="EC" id="1.17.4.1"/>
    </reaction>
</comment>
<dbReference type="PANTHER" id="PTHR11573:SF6">
    <property type="entry name" value="RIBONUCLEOSIDE-DIPHOSPHATE REDUCTASE LARGE SUBUNIT"/>
    <property type="match status" value="1"/>
</dbReference>
<dbReference type="CDD" id="cd01679">
    <property type="entry name" value="RNR_I"/>
    <property type="match status" value="1"/>
</dbReference>
<dbReference type="InterPro" id="IPR008926">
    <property type="entry name" value="RNR_R1-su_N"/>
</dbReference>
<reference evidence="13" key="2">
    <citation type="submission" date="2015-07" db="EMBL/GenBank/DDBJ databases">
        <title>The genome sequence of Plasmodium falciparum IGH-CR14.</title>
        <authorList>
            <consortium name="The Broad Institute Genome Sequencing Platform"/>
            <person name="Volkman S.K."/>
            <person name="Neafsey D.E."/>
            <person name="Dash A.P."/>
            <person name="Chitnis C.E."/>
            <person name="Hartl D.L."/>
            <person name="Young S.K."/>
            <person name="Kodira C.D."/>
            <person name="Zeng Q."/>
            <person name="Koehrsen M."/>
            <person name="Godfrey P."/>
            <person name="Alvarado L."/>
            <person name="Berlin A."/>
            <person name="Borenstein D."/>
            <person name="Chen Z."/>
            <person name="Engels R."/>
            <person name="Freedman E."/>
            <person name="Gellesch M."/>
            <person name="Goldberg J."/>
            <person name="Griggs A."/>
            <person name="Gujja S."/>
            <person name="Heiman D."/>
            <person name="Hepburn T."/>
            <person name="Howarth C."/>
            <person name="Jen D."/>
            <person name="Larson L."/>
            <person name="Lewis B."/>
            <person name="Mehta T."/>
            <person name="Park D."/>
            <person name="Pearson M."/>
            <person name="Roberts A."/>
            <person name="Saif S."/>
            <person name="Shea T."/>
            <person name="Shenoy N."/>
            <person name="Sisk P."/>
            <person name="Stolte C."/>
            <person name="Sykes S."/>
            <person name="Walk T."/>
            <person name="White J."/>
            <person name="Yandava C."/>
            <person name="Wirth D.F."/>
            <person name="Nusbaum C."/>
            <person name="Birren B."/>
        </authorList>
    </citation>
    <scope>NUCLEOTIDE SEQUENCE [LARGE SCALE GENOMIC DNA]</scope>
    <source>
        <strain evidence="13">IGH-CR14</strain>
    </source>
</reference>
<evidence type="ECO:0000256" key="3">
    <source>
        <dbReference type="ARBA" id="ARBA00022533"/>
    </source>
</evidence>
<evidence type="ECO:0000256" key="9">
    <source>
        <dbReference type="RuleBase" id="RU003410"/>
    </source>
</evidence>
<evidence type="ECO:0000256" key="2">
    <source>
        <dbReference type="ARBA" id="ARBA00012274"/>
    </source>
</evidence>
<keyword evidence="6 9" id="KW-0560">Oxidoreductase</keyword>
<organism evidence="12 13">
    <name type="scientific">Plasmodium falciparum IGH-CR14</name>
    <dbReference type="NCBI Taxonomy" id="580059"/>
    <lineage>
        <taxon>Eukaryota</taxon>
        <taxon>Sar</taxon>
        <taxon>Alveolata</taxon>
        <taxon>Apicomplexa</taxon>
        <taxon>Aconoidasida</taxon>
        <taxon>Haemosporida</taxon>
        <taxon>Plasmodiidae</taxon>
        <taxon>Plasmodium</taxon>
        <taxon>Plasmodium (Laverania)</taxon>
    </lineage>
</organism>
<gene>
    <name evidence="12" type="ORF">PFMG_04779</name>
</gene>
<dbReference type="InterPro" id="IPR039718">
    <property type="entry name" value="Rrm1"/>
</dbReference>
<feature type="compositionally biased region" description="Basic and acidic residues" evidence="10">
    <location>
        <begin position="15"/>
        <end position="31"/>
    </location>
</feature>
<feature type="domain" description="ATP-cone" evidence="11">
    <location>
        <begin position="42"/>
        <end position="132"/>
    </location>
</feature>
<evidence type="ECO:0000259" key="11">
    <source>
        <dbReference type="PROSITE" id="PS51161"/>
    </source>
</evidence>
<evidence type="ECO:0000256" key="1">
    <source>
        <dbReference type="ARBA" id="ARBA00010406"/>
    </source>
</evidence>
<dbReference type="PRINTS" id="PR01183">
    <property type="entry name" value="RIBORDTASEM1"/>
</dbReference>
<keyword evidence="5 8" id="KW-0067">ATP-binding</keyword>
<evidence type="ECO:0000313" key="13">
    <source>
        <dbReference type="Proteomes" id="UP000054562"/>
    </source>
</evidence>
<name>A0A0L1IG46_PLAFA</name>
<keyword evidence="4 8" id="KW-0547">Nucleotide-binding</keyword>
<dbReference type="InterPro" id="IPR013346">
    <property type="entry name" value="NrdE_NrdA_C"/>
</dbReference>
<dbReference type="Pfam" id="PF02867">
    <property type="entry name" value="Ribonuc_red_lgC"/>
    <property type="match status" value="1"/>
</dbReference>
<dbReference type="OrthoDB" id="3000483at2759"/>
<dbReference type="InterPro" id="IPR013509">
    <property type="entry name" value="RNR_lsu_N"/>
</dbReference>
<dbReference type="PANTHER" id="PTHR11573">
    <property type="entry name" value="RIBONUCLEOSIDE-DIPHOSPHATE REDUCTASE LARGE CHAIN"/>
    <property type="match status" value="1"/>
</dbReference>
<dbReference type="NCBIfam" id="TIGR02506">
    <property type="entry name" value="NrdE_NrdA"/>
    <property type="match status" value="1"/>
</dbReference>
<comment type="function">
    <text evidence="9">Provides the precursors necessary for DNA synthesis. Catalyzes the biosynthesis of deoxyribonucleotides from the corresponding ribonucleotides.</text>
</comment>
<dbReference type="EC" id="1.17.4.1" evidence="2 9"/>
<evidence type="ECO:0000256" key="4">
    <source>
        <dbReference type="ARBA" id="ARBA00022741"/>
    </source>
</evidence>
<dbReference type="SUPFAM" id="SSF51998">
    <property type="entry name" value="PFL-like glycyl radical enzymes"/>
    <property type="match status" value="1"/>
</dbReference>